<dbReference type="FunFam" id="3.40.50.720:FF:000188">
    <property type="entry name" value="NAD(P) transhydrogenase alpha subunit 1"/>
    <property type="match status" value="1"/>
</dbReference>
<dbReference type="AlphaFoldDB" id="C3MIU3"/>
<evidence type="ECO:0000256" key="4">
    <source>
        <dbReference type="ARBA" id="ARBA00022741"/>
    </source>
</evidence>
<reference evidence="14 15" key="1">
    <citation type="journal article" date="2009" name="Appl. Environ. Microbiol.">
        <title>Rhizobium sp. strain NGR234 possesses a remarkable number of secretion systems.</title>
        <authorList>
            <person name="Schmeisser C."/>
            <person name="Liesegang H."/>
            <person name="Krysciak D."/>
            <person name="Bakkou N."/>
            <person name="Le Quere A."/>
            <person name="Wollherr A."/>
            <person name="Heinemeyer I."/>
            <person name="Morgenstern B."/>
            <person name="Pommerening-Roeser A."/>
            <person name="Flores M."/>
            <person name="Palacios R."/>
            <person name="Brenner S."/>
            <person name="Gottschalk G."/>
            <person name="Schmitz R.A."/>
            <person name="Broughton W.J."/>
            <person name="Perret X."/>
            <person name="Strittmatter A.W."/>
            <person name="Streit W.R."/>
        </authorList>
    </citation>
    <scope>NUCLEOTIDE SEQUENCE [LARGE SCALE GENOMIC DNA]</scope>
    <source>
        <strain evidence="15">NBRC 101917 / NGR234</strain>
    </source>
</reference>
<dbReference type="PANTHER" id="PTHR10160:SF19">
    <property type="entry name" value="PROTON-TRANSLOCATING NAD(P)(+) TRANSHYDROGENASE"/>
    <property type="match status" value="1"/>
</dbReference>
<evidence type="ECO:0000256" key="1">
    <source>
        <dbReference type="ARBA" id="ARBA00003943"/>
    </source>
</evidence>
<dbReference type="GO" id="GO:0050661">
    <property type="term" value="F:NADP binding"/>
    <property type="evidence" value="ECO:0007669"/>
    <property type="project" value="TreeGrafter"/>
</dbReference>
<dbReference type="GO" id="GO:0005886">
    <property type="term" value="C:plasma membrane"/>
    <property type="evidence" value="ECO:0007669"/>
    <property type="project" value="TreeGrafter"/>
</dbReference>
<keyword evidence="6" id="KW-1278">Translocase</keyword>
<keyword evidence="15" id="KW-1185">Reference proteome</keyword>
<dbReference type="SMART" id="SM01002">
    <property type="entry name" value="AlaDh_PNT_C"/>
    <property type="match status" value="1"/>
</dbReference>
<evidence type="ECO:0000313" key="15">
    <source>
        <dbReference type="Proteomes" id="UP000001054"/>
    </source>
</evidence>
<evidence type="ECO:0000259" key="13">
    <source>
        <dbReference type="SMART" id="SM01003"/>
    </source>
</evidence>
<dbReference type="Pfam" id="PF05222">
    <property type="entry name" value="AlaDh_PNT_N"/>
    <property type="match status" value="1"/>
</dbReference>
<dbReference type="GO" id="GO:0016491">
    <property type="term" value="F:oxidoreductase activity"/>
    <property type="evidence" value="ECO:0007669"/>
    <property type="project" value="UniProtKB-KW"/>
</dbReference>
<evidence type="ECO:0000256" key="5">
    <source>
        <dbReference type="ARBA" id="ARBA00022857"/>
    </source>
</evidence>
<feature type="domain" description="Alanine dehydrogenase/pyridine nucleotide transhydrogenase N-terminal" evidence="13">
    <location>
        <begin position="6"/>
        <end position="139"/>
    </location>
</feature>
<dbReference type="NCBIfam" id="NF006942">
    <property type="entry name" value="PRK09424.1"/>
    <property type="match status" value="1"/>
</dbReference>
<evidence type="ECO:0000256" key="7">
    <source>
        <dbReference type="ARBA" id="ARBA00023027"/>
    </source>
</evidence>
<accession>C3MIU3</accession>
<dbReference type="PROSITE" id="PS00837">
    <property type="entry name" value="ALADH_PNT_2"/>
    <property type="match status" value="1"/>
</dbReference>
<evidence type="ECO:0000256" key="2">
    <source>
        <dbReference type="ARBA" id="ARBA00005689"/>
    </source>
</evidence>
<evidence type="ECO:0000256" key="11">
    <source>
        <dbReference type="ARBA" id="ARBA00084087"/>
    </source>
</evidence>
<dbReference type="HOGENOM" id="CLU_003376_2_1_5"/>
<dbReference type="InterPro" id="IPR007698">
    <property type="entry name" value="AlaDH/PNT_NAD(H)-bd"/>
</dbReference>
<keyword evidence="14" id="KW-0560">Oxidoreductase</keyword>
<feature type="domain" description="Alanine dehydrogenase/pyridine nucleotide transhydrogenase NAD(H)-binding" evidence="12">
    <location>
        <begin position="148"/>
        <end position="314"/>
    </location>
</feature>
<protein>
    <recommendedName>
        <fullName evidence="9">NAD(P) transhydrogenase subunit alpha part 1</fullName>
        <ecNumber evidence="3">7.1.1.1</ecNumber>
    </recommendedName>
    <alternativeName>
        <fullName evidence="11">Nicotinamide nucleotide transhydrogenase subunit alpha 1</fullName>
    </alternativeName>
    <alternativeName>
        <fullName evidence="10">Pyridine nucleotide transhydrogenase subunit alpha 1</fullName>
    </alternativeName>
</protein>
<dbReference type="GO" id="GO:0006740">
    <property type="term" value="P:NADPH regeneration"/>
    <property type="evidence" value="ECO:0007669"/>
    <property type="project" value="TreeGrafter"/>
</dbReference>
<comment type="function">
    <text evidence="1">The transhydrogenation between NADH and NADP is coupled to respiration and ATP hydrolysis and functions as a proton pump across the membrane.</text>
</comment>
<dbReference type="GO" id="GO:0008750">
    <property type="term" value="F:proton-translocating NAD(P)+ transhydrogenase activity"/>
    <property type="evidence" value="ECO:0007669"/>
    <property type="project" value="UniProtKB-EC"/>
</dbReference>
<evidence type="ECO:0000256" key="9">
    <source>
        <dbReference type="ARBA" id="ARBA00071353"/>
    </source>
</evidence>
<dbReference type="PANTHER" id="PTHR10160">
    <property type="entry name" value="NAD(P) TRANSHYDROGENASE"/>
    <property type="match status" value="1"/>
</dbReference>
<evidence type="ECO:0000313" key="14">
    <source>
        <dbReference type="EMBL" id="ACP26656.1"/>
    </source>
</evidence>
<keyword evidence="5" id="KW-0521">NADP</keyword>
<evidence type="ECO:0000256" key="6">
    <source>
        <dbReference type="ARBA" id="ARBA00022967"/>
    </source>
</evidence>
<dbReference type="EMBL" id="CP001389">
    <property type="protein sequence ID" value="ACP26656.1"/>
    <property type="molecule type" value="Genomic_DNA"/>
</dbReference>
<dbReference type="OrthoDB" id="9804592at2"/>
<gene>
    <name evidence="14" type="primary">pntA2</name>
    <name evidence="14" type="ordered locus">NGR_c29120</name>
</gene>
<comment type="catalytic activity">
    <reaction evidence="8">
        <text>NAD(+) + NADPH + H(+)(in) = NADH + NADP(+) + H(+)(out)</text>
        <dbReference type="Rhea" id="RHEA:47992"/>
        <dbReference type="ChEBI" id="CHEBI:15378"/>
        <dbReference type="ChEBI" id="CHEBI:57540"/>
        <dbReference type="ChEBI" id="CHEBI:57783"/>
        <dbReference type="ChEBI" id="CHEBI:57945"/>
        <dbReference type="ChEBI" id="CHEBI:58349"/>
        <dbReference type="EC" id="7.1.1.1"/>
    </reaction>
</comment>
<evidence type="ECO:0000256" key="8">
    <source>
        <dbReference type="ARBA" id="ARBA00048202"/>
    </source>
</evidence>
<dbReference type="SUPFAM" id="SSF51735">
    <property type="entry name" value="NAD(P)-binding Rossmann-fold domains"/>
    <property type="match status" value="1"/>
</dbReference>
<dbReference type="RefSeq" id="WP_012709411.1">
    <property type="nucleotide sequence ID" value="NC_012587.1"/>
</dbReference>
<dbReference type="eggNOG" id="COG3288">
    <property type="taxonomic scope" value="Bacteria"/>
</dbReference>
<dbReference type="Proteomes" id="UP000001054">
    <property type="component" value="Chromosome"/>
</dbReference>
<dbReference type="Gene3D" id="3.40.50.720">
    <property type="entry name" value="NAD(P)-binding Rossmann-like Domain"/>
    <property type="match status" value="2"/>
</dbReference>
<dbReference type="InterPro" id="IPR008143">
    <property type="entry name" value="Ala_DH/PNT_CS2"/>
</dbReference>
<proteinExistence type="inferred from homology"/>
<dbReference type="InterPro" id="IPR036291">
    <property type="entry name" value="NAD(P)-bd_dom_sf"/>
</dbReference>
<evidence type="ECO:0000259" key="12">
    <source>
        <dbReference type="SMART" id="SM01002"/>
    </source>
</evidence>
<name>C3MIU3_SINFN</name>
<dbReference type="KEGG" id="rhi:NGR_c29120"/>
<evidence type="ECO:0000256" key="3">
    <source>
        <dbReference type="ARBA" id="ARBA00012943"/>
    </source>
</evidence>
<comment type="similarity">
    <text evidence="2">Belongs to the AlaDH/PNT family.</text>
</comment>
<dbReference type="InterPro" id="IPR007886">
    <property type="entry name" value="AlaDH/PNT_N"/>
</dbReference>
<sequence length="382" mass="39427">MSQIVFITRESDPSEQRVAGSVESVKKLKSLGFDVVVEAGAGLGSRVPDAEFEKAGARIGSAADAQGADVILKVRRPTEQEIGGYRSGAIVIAIMDPYGNDAAIAAMAAAGLTAFAMELMPRITRAQSMDVLSSQANLAGYQAVIDAAHEYDRALPMMMTAAGTVPAAKIFVMGAGVAGLQAIATARRLGAMVSATDVRPAAKEQVASLGAKFIAVEDEEFKAAETAGGYAKEMSRDYQVKQAALVAEHIAKQDIVITTALIPGRPAPRLVTRAMLDAMKPGSVVVDLAVERGGNVEGAEAGKVVDLGGVKVVGHLNVPGRIAASASLLYAKNLVTFLETMVSKETKALAVNMEDELAKATALTHGGAVVHPAFGGANGGDK</sequence>
<dbReference type="STRING" id="394.NGR_c29120"/>
<organism evidence="14 15">
    <name type="scientific">Sinorhizobium fredii (strain NBRC 101917 / NGR234)</name>
    <dbReference type="NCBI Taxonomy" id="394"/>
    <lineage>
        <taxon>Bacteria</taxon>
        <taxon>Pseudomonadati</taxon>
        <taxon>Pseudomonadota</taxon>
        <taxon>Alphaproteobacteria</taxon>
        <taxon>Hyphomicrobiales</taxon>
        <taxon>Rhizobiaceae</taxon>
        <taxon>Sinorhizobium/Ensifer group</taxon>
        <taxon>Sinorhizobium</taxon>
    </lineage>
</organism>
<dbReference type="EC" id="7.1.1.1" evidence="3"/>
<keyword evidence="4" id="KW-0547">Nucleotide-binding</keyword>
<dbReference type="PATRIC" id="fig|394.7.peg.5749"/>
<dbReference type="Pfam" id="PF01262">
    <property type="entry name" value="AlaDh_PNT_C"/>
    <property type="match status" value="1"/>
</dbReference>
<dbReference type="SUPFAM" id="SSF52283">
    <property type="entry name" value="Formate/glycerate dehydrogenase catalytic domain-like"/>
    <property type="match status" value="1"/>
</dbReference>
<dbReference type="CDD" id="cd05304">
    <property type="entry name" value="Rubrum_tdh"/>
    <property type="match status" value="1"/>
</dbReference>
<dbReference type="SMART" id="SM01003">
    <property type="entry name" value="AlaDh_PNT_N"/>
    <property type="match status" value="1"/>
</dbReference>
<evidence type="ECO:0000256" key="10">
    <source>
        <dbReference type="ARBA" id="ARBA00076996"/>
    </source>
</evidence>
<keyword evidence="7" id="KW-0520">NAD</keyword>